<dbReference type="InterPro" id="IPR005123">
    <property type="entry name" value="Oxoglu/Fe-dep_dioxygenase_dom"/>
</dbReference>
<dbReference type="GO" id="GO:0016491">
    <property type="term" value="F:oxidoreductase activity"/>
    <property type="evidence" value="ECO:0007669"/>
    <property type="project" value="UniProtKB-KW"/>
</dbReference>
<dbReference type="Proteomes" id="UP001320245">
    <property type="component" value="Unassembled WGS sequence"/>
</dbReference>
<accession>A0AAN9UJP8</accession>
<dbReference type="GO" id="GO:0044283">
    <property type="term" value="P:small molecule biosynthetic process"/>
    <property type="evidence" value="ECO:0007669"/>
    <property type="project" value="UniProtKB-ARBA"/>
</dbReference>
<keyword evidence="2" id="KW-0479">Metal-binding</keyword>
<feature type="domain" description="Fe2OG dioxygenase" evidence="3">
    <location>
        <begin position="124"/>
        <end position="226"/>
    </location>
</feature>
<dbReference type="SUPFAM" id="SSF51197">
    <property type="entry name" value="Clavaminate synthase-like"/>
    <property type="match status" value="1"/>
</dbReference>
<evidence type="ECO:0000256" key="1">
    <source>
        <dbReference type="ARBA" id="ARBA00008056"/>
    </source>
</evidence>
<comment type="caution">
    <text evidence="4">The sequence shown here is derived from an EMBL/GenBank/DDBJ whole genome shotgun (WGS) entry which is preliminary data.</text>
</comment>
<keyword evidence="2" id="KW-0408">Iron</keyword>
<dbReference type="Pfam" id="PF03171">
    <property type="entry name" value="2OG-FeII_Oxy"/>
    <property type="match status" value="1"/>
</dbReference>
<evidence type="ECO:0000259" key="3">
    <source>
        <dbReference type="PROSITE" id="PS51471"/>
    </source>
</evidence>
<protein>
    <recommendedName>
        <fullName evidence="3">Fe2OG dioxygenase domain-containing protein</fullName>
    </recommendedName>
</protein>
<dbReference type="EMBL" id="JAJSPL020000001">
    <property type="protein sequence ID" value="KAK7749559.1"/>
    <property type="molecule type" value="Genomic_DNA"/>
</dbReference>
<dbReference type="GO" id="GO:0046872">
    <property type="term" value="F:metal ion binding"/>
    <property type="evidence" value="ECO:0007669"/>
    <property type="project" value="UniProtKB-KW"/>
</dbReference>
<name>A0AAN9UJP8_9PEZI</name>
<gene>
    <name evidence="4" type="ORF">SLS53_000135</name>
</gene>
<proteinExistence type="inferred from homology"/>
<dbReference type="InterPro" id="IPR050231">
    <property type="entry name" value="Iron_ascorbate_oxido_reductase"/>
</dbReference>
<dbReference type="InterPro" id="IPR027443">
    <property type="entry name" value="IPNS-like_sf"/>
</dbReference>
<dbReference type="AlphaFoldDB" id="A0AAN9UJP8"/>
<sequence>MAEAAVAAEQKDGSNYVPSLEDRKKIAKEIYDACHTCGFFYVQNHGIPEQVITETFALLRRFFALDIDTKMDAHVQKNPAIRGYEPMLETRLDPRTKGAMKLVKLIALALGLEETALDKDFEFPITGMRALYYPPTPADEESPNIGLGAHADFSWLTLVLQDSVPALEVLNQDALWVEAPPKPGTFVCNVGQYLERQSNGQFPATVHRVRNRTGRERYSLPFFLTMDPDVDLEVLGSCVKEGEKPKYEKINVGDLYIRRVLPARRKHPTSIKYRDIPQEQWKYSLLLS</sequence>
<dbReference type="Pfam" id="PF14226">
    <property type="entry name" value="DIOX_N"/>
    <property type="match status" value="1"/>
</dbReference>
<dbReference type="InterPro" id="IPR044861">
    <property type="entry name" value="IPNS-like_FE2OG_OXY"/>
</dbReference>
<organism evidence="4 5">
    <name type="scientific">Cytospora paraplurivora</name>
    <dbReference type="NCBI Taxonomy" id="2898453"/>
    <lineage>
        <taxon>Eukaryota</taxon>
        <taxon>Fungi</taxon>
        <taxon>Dikarya</taxon>
        <taxon>Ascomycota</taxon>
        <taxon>Pezizomycotina</taxon>
        <taxon>Sordariomycetes</taxon>
        <taxon>Sordariomycetidae</taxon>
        <taxon>Diaporthales</taxon>
        <taxon>Cytosporaceae</taxon>
        <taxon>Cytospora</taxon>
    </lineage>
</organism>
<dbReference type="InterPro" id="IPR026992">
    <property type="entry name" value="DIOX_N"/>
</dbReference>
<comment type="similarity">
    <text evidence="1 2">Belongs to the iron/ascorbate-dependent oxidoreductase family.</text>
</comment>
<evidence type="ECO:0000313" key="5">
    <source>
        <dbReference type="Proteomes" id="UP001320245"/>
    </source>
</evidence>
<evidence type="ECO:0000256" key="2">
    <source>
        <dbReference type="RuleBase" id="RU003682"/>
    </source>
</evidence>
<dbReference type="PANTHER" id="PTHR47990">
    <property type="entry name" value="2-OXOGLUTARATE (2OG) AND FE(II)-DEPENDENT OXYGENASE SUPERFAMILY PROTEIN-RELATED"/>
    <property type="match status" value="1"/>
</dbReference>
<keyword evidence="5" id="KW-1185">Reference proteome</keyword>
<evidence type="ECO:0000313" key="4">
    <source>
        <dbReference type="EMBL" id="KAK7749559.1"/>
    </source>
</evidence>
<reference evidence="4 5" key="1">
    <citation type="journal article" date="2023" name="PLoS ONE">
        <title>Cytospora paraplurivora sp. nov. isolated from orchards with fruit tree decline syndrome in Ontario, Canada.</title>
        <authorList>
            <person name="Ilyukhin E."/>
            <person name="Nguyen H.D.T."/>
            <person name="Castle A.J."/>
            <person name="Ellouze W."/>
        </authorList>
    </citation>
    <scope>NUCLEOTIDE SEQUENCE [LARGE SCALE GENOMIC DNA]</scope>
    <source>
        <strain evidence="4 5">FDS-564</strain>
    </source>
</reference>
<dbReference type="PROSITE" id="PS51471">
    <property type="entry name" value="FE2OG_OXY"/>
    <property type="match status" value="1"/>
</dbReference>
<dbReference type="Gene3D" id="2.60.120.330">
    <property type="entry name" value="B-lactam Antibiotic, Isopenicillin N Synthase, Chain"/>
    <property type="match status" value="2"/>
</dbReference>
<keyword evidence="2" id="KW-0560">Oxidoreductase</keyword>